<proteinExistence type="predicted"/>
<dbReference type="Proteomes" id="UP001372834">
    <property type="component" value="Unassembled WGS sequence"/>
</dbReference>
<protein>
    <submittedName>
        <fullName evidence="2">Uncharacterized protein</fullName>
    </submittedName>
</protein>
<dbReference type="AlphaFoldDB" id="A0AAN8S4A4"/>
<evidence type="ECO:0000313" key="2">
    <source>
        <dbReference type="EMBL" id="KAK6634587.1"/>
    </source>
</evidence>
<keyword evidence="1" id="KW-0732">Signal</keyword>
<accession>A0AAN8S4A4</accession>
<feature type="chain" id="PRO_5042946120" evidence="1">
    <location>
        <begin position="24"/>
        <end position="94"/>
    </location>
</feature>
<comment type="caution">
    <text evidence="2">The sequence shown here is derived from an EMBL/GenBank/DDBJ whole genome shotgun (WGS) entry which is preliminary data.</text>
</comment>
<gene>
    <name evidence="2" type="ORF">RUM43_011988</name>
</gene>
<feature type="signal peptide" evidence="1">
    <location>
        <begin position="1"/>
        <end position="23"/>
    </location>
</feature>
<evidence type="ECO:0000256" key="1">
    <source>
        <dbReference type="SAM" id="SignalP"/>
    </source>
</evidence>
<name>A0AAN8S4A4_POLSC</name>
<evidence type="ECO:0000313" key="3">
    <source>
        <dbReference type="Proteomes" id="UP001372834"/>
    </source>
</evidence>
<organism evidence="2 3">
    <name type="scientific">Polyplax serrata</name>
    <name type="common">Common mouse louse</name>
    <dbReference type="NCBI Taxonomy" id="468196"/>
    <lineage>
        <taxon>Eukaryota</taxon>
        <taxon>Metazoa</taxon>
        <taxon>Ecdysozoa</taxon>
        <taxon>Arthropoda</taxon>
        <taxon>Hexapoda</taxon>
        <taxon>Insecta</taxon>
        <taxon>Pterygota</taxon>
        <taxon>Neoptera</taxon>
        <taxon>Paraneoptera</taxon>
        <taxon>Psocodea</taxon>
        <taxon>Troctomorpha</taxon>
        <taxon>Phthiraptera</taxon>
        <taxon>Anoplura</taxon>
        <taxon>Polyplacidae</taxon>
        <taxon>Polyplax</taxon>
    </lineage>
</organism>
<dbReference type="EMBL" id="JAWJWE010000005">
    <property type="protein sequence ID" value="KAK6634587.1"/>
    <property type="molecule type" value="Genomic_DNA"/>
</dbReference>
<sequence length="94" mass="10734">MEITSWLFAQQLILVLYINYGYQNNRRNNTHVHLREGVTGVKVIQCSSEKESKQEYQGLTSCLDKETIFAASGTGFLMRAKVHGQNVDVKQEKI</sequence>
<reference evidence="2 3" key="1">
    <citation type="submission" date="2023-10" db="EMBL/GenBank/DDBJ databases">
        <title>Genomes of two closely related lineages of the louse Polyplax serrata with different host specificities.</title>
        <authorList>
            <person name="Martinu J."/>
            <person name="Tarabai H."/>
            <person name="Stefka J."/>
            <person name="Hypsa V."/>
        </authorList>
    </citation>
    <scope>NUCLEOTIDE SEQUENCE [LARGE SCALE GENOMIC DNA]</scope>
    <source>
        <strain evidence="2">HR10_N</strain>
    </source>
</reference>